<organism evidence="16 17">
    <name type="scientific">Candidatus Kinetoplastidibacterium stringomonadis TCC290E</name>
    <dbReference type="NCBI Taxonomy" id="1208920"/>
    <lineage>
        <taxon>Bacteria</taxon>
        <taxon>Pseudomonadati</taxon>
        <taxon>Pseudomonadota</taxon>
        <taxon>Betaproteobacteria</taxon>
        <taxon>Candidatus Kinetoplastidibacterium</taxon>
    </lineage>
</organism>
<dbReference type="PROSITE" id="PS51194">
    <property type="entry name" value="HELICASE_CTER"/>
    <property type="match status" value="1"/>
</dbReference>
<sequence length="1156" mass="133384">MSKHINFLDKSYLSTITENLLKMLKKGSKYYYERPFGSGTPMLISNLAINSKKLTTIFTSNFIEAKQISSDIKSFSPDLRVATMPDWEILPYDEFSPNNRIISDRMKILYDLLNKNIDVLTISTTTAIHKISPPEFIAAYSFNFSKNDVINEQNLKKQLEIANYKHVTQVRNFAEFCIRGSIIDLFPMGSTTPYRIDLYDNIIESIRSFDPETQCSTGLIENIEILPGKEFPLDDQAIKLFRNKFREYFDGDPSKYSIYREIGKGSTFHGVEYYLPFFFEKTATIFEYLPDDCICITPDNIDLIITKYHLDINERYNFLKHDIERPVISPDNLFLNKESFYKEAKNFKHLSLKTSKNNHFENLESTNNFSSQVNWLDKIIEIMNFNSKWKILIFINSEKKINLLKNRINSDTNFIASYPSSVQEFINNDEKCGLIFAQINTSFKFLPDNLLIIAENSFHNENYNKYAKKRNNQKSQNIETVVKDISEINIGDPIVHNQHGIGRYNGLIRMQTNGIDMELLQIEYANKASLYVPIAHMHVISKYIGTDIESAPLHQLGSDQWEKKYKKATKQIYDTATELLDLYTQRNINKHGFGFKMPSEEYIRFSDEFGFEETIDQTNAINDVINDMISERSMDRLICGDVGFGKTEIALRAAFIAISNNKQVSILCPTTLLSEQHTQTFINRFENWPVRIAELSRFKTKKEISQNIYDINNGNIDIVIGTHKVLSKDVKFKNLGLVIIDEEHRFGVRQKELLRKIKPNVDVLTLSATPIPRTLGMSLEGIRDFSIISTAPKKRLPIKTFVRKYNKNVIKEAMTRELRRGGQIYFLHNEVSTIENKRQSIKDIMPEAKIAIAHGQMHERDLEGVMKEFYKSHYDILLCTTIIETGIDIPNANTIIIDHANNFGLAQLHQLRGRVGRSYHQAYAYLLIQDEESITSQAKKRLEAIQAMEDLGSGFYLAMHDLEIRGAGEILGESQSGNHIHEIGYSMYNEILKSSIDAIKNGYNYEITSKNSHYCEVNIHEAALLPDKYCSDIPSRLEIYKRLSHASSIDDLIIIKNELIDRFGKLPVQAENLILIHRIRITAQSSGIIEIDMSDKKIIIKFNERSNIDPTKLIEIYKNSKALKFQQENKIFINLCIPNIKDRTNEILKIIKSLKQ</sequence>
<dbReference type="FunFam" id="3.40.50.300:FF:000300">
    <property type="entry name" value="Transcription-repair-coupling factor"/>
    <property type="match status" value="1"/>
</dbReference>
<dbReference type="Gene3D" id="3.30.2060.10">
    <property type="entry name" value="Penicillin-binding protein 1b domain"/>
    <property type="match status" value="1"/>
</dbReference>
<dbReference type="InterPro" id="IPR027417">
    <property type="entry name" value="P-loop_NTPase"/>
</dbReference>
<keyword evidence="7 13" id="KW-0067">ATP-binding</keyword>
<comment type="similarity">
    <text evidence="10 13">In the N-terminal section; belongs to the UvrB family.</text>
</comment>
<evidence type="ECO:0000256" key="9">
    <source>
        <dbReference type="ARBA" id="ARBA00023204"/>
    </source>
</evidence>
<evidence type="ECO:0000256" key="6">
    <source>
        <dbReference type="ARBA" id="ARBA00022806"/>
    </source>
</evidence>
<reference evidence="16 17" key="1">
    <citation type="journal article" date="2013" name="Genome Biol. Evol.">
        <title>Genome evolution and phylogenomic analysis of candidatus kinetoplastibacterium, the betaproteobacterial endosymbionts of strigomonas and angomonas.</title>
        <authorList>
            <person name="Alves J.M."/>
            <person name="Serrano M.G."/>
            <person name="Maia da Silva F."/>
            <person name="Voegtly L.J."/>
            <person name="Matveyev A.V."/>
            <person name="Teixeira M.M."/>
            <person name="Camargo E.P."/>
            <person name="Buck G.A."/>
        </authorList>
    </citation>
    <scope>NUCLEOTIDE SEQUENCE [LARGE SCALE GENOMIC DNA]</scope>
    <source>
        <strain evidence="16 17">TCC290E</strain>
    </source>
</reference>
<dbReference type="Gene3D" id="3.40.50.300">
    <property type="entry name" value="P-loop containing nucleotide triphosphate hydrolases"/>
    <property type="match status" value="2"/>
</dbReference>
<dbReference type="RefSeq" id="WP_015397165.1">
    <property type="nucleotide sequence ID" value="NC_020299.1"/>
</dbReference>
<evidence type="ECO:0000313" key="17">
    <source>
        <dbReference type="Proteomes" id="UP000011541"/>
    </source>
</evidence>
<dbReference type="Pfam" id="PF00270">
    <property type="entry name" value="DEAD"/>
    <property type="match status" value="1"/>
</dbReference>
<dbReference type="Proteomes" id="UP000011541">
    <property type="component" value="Chromosome"/>
</dbReference>
<dbReference type="FunFam" id="3.40.50.300:FF:000546">
    <property type="entry name" value="Transcription-repair-coupling factor"/>
    <property type="match status" value="1"/>
</dbReference>
<dbReference type="SMART" id="SM01058">
    <property type="entry name" value="CarD_TRCF"/>
    <property type="match status" value="1"/>
</dbReference>
<dbReference type="SMART" id="SM00490">
    <property type="entry name" value="HELICc"/>
    <property type="match status" value="1"/>
</dbReference>
<dbReference type="SMART" id="SM00982">
    <property type="entry name" value="TRCF"/>
    <property type="match status" value="1"/>
</dbReference>
<dbReference type="Pfam" id="PF02559">
    <property type="entry name" value="CarD_TRCF_RID"/>
    <property type="match status" value="1"/>
</dbReference>
<dbReference type="GO" id="GO:0003678">
    <property type="term" value="F:DNA helicase activity"/>
    <property type="evidence" value="ECO:0007669"/>
    <property type="project" value="TreeGrafter"/>
</dbReference>
<dbReference type="AlphaFoldDB" id="M1LZD7"/>
<dbReference type="KEGG" id="kon:CONE_0744"/>
<dbReference type="Pfam" id="PF00271">
    <property type="entry name" value="Helicase_C"/>
    <property type="match status" value="1"/>
</dbReference>
<keyword evidence="3 13" id="KW-0547">Nucleotide-binding</keyword>
<dbReference type="PATRIC" id="fig|1208920.3.peg.469"/>
<gene>
    <name evidence="13" type="primary">mfd</name>
    <name evidence="16" type="ORF">CONE_0744</name>
</gene>
<evidence type="ECO:0000256" key="4">
    <source>
        <dbReference type="ARBA" id="ARBA00022763"/>
    </source>
</evidence>
<evidence type="ECO:0000256" key="2">
    <source>
        <dbReference type="ARBA" id="ARBA00022490"/>
    </source>
</evidence>
<evidence type="ECO:0000256" key="10">
    <source>
        <dbReference type="ARBA" id="ARBA00061104"/>
    </source>
</evidence>
<dbReference type="Gene3D" id="3.40.50.11180">
    <property type="match status" value="1"/>
</dbReference>
<keyword evidence="17" id="KW-1185">Reference proteome</keyword>
<dbReference type="SUPFAM" id="SSF141259">
    <property type="entry name" value="CarD-like"/>
    <property type="match status" value="1"/>
</dbReference>
<dbReference type="PROSITE" id="PS51192">
    <property type="entry name" value="HELICASE_ATP_BIND_1"/>
    <property type="match status" value="1"/>
</dbReference>
<dbReference type="GO" id="GO:0006355">
    <property type="term" value="P:regulation of DNA-templated transcription"/>
    <property type="evidence" value="ECO:0007669"/>
    <property type="project" value="UniProtKB-UniRule"/>
</dbReference>
<comment type="similarity">
    <text evidence="11 13">In the C-terminal section; belongs to the helicase family. RecG subfamily.</text>
</comment>
<evidence type="ECO:0000256" key="11">
    <source>
        <dbReference type="ARBA" id="ARBA00061399"/>
    </source>
</evidence>
<dbReference type="InterPro" id="IPR004576">
    <property type="entry name" value="Mfd"/>
</dbReference>
<dbReference type="InterPro" id="IPR011545">
    <property type="entry name" value="DEAD/DEAH_box_helicase_dom"/>
</dbReference>
<dbReference type="Gene3D" id="2.40.10.170">
    <property type="match status" value="1"/>
</dbReference>
<accession>M1LZD7</accession>
<protein>
    <recommendedName>
        <fullName evidence="12 13">Transcription-repair-coupling factor</fullName>
        <shortName evidence="13">TRCF</shortName>
        <ecNumber evidence="13">3.6.4.-</ecNumber>
    </recommendedName>
</protein>
<dbReference type="SUPFAM" id="SSF52540">
    <property type="entry name" value="P-loop containing nucleoside triphosphate hydrolases"/>
    <property type="match status" value="3"/>
</dbReference>
<evidence type="ECO:0000313" key="16">
    <source>
        <dbReference type="EMBL" id="AGF48479.1"/>
    </source>
</evidence>
<dbReference type="InterPro" id="IPR041471">
    <property type="entry name" value="UvrB_inter"/>
</dbReference>
<proteinExistence type="inferred from homology"/>
<dbReference type="PANTHER" id="PTHR47964">
    <property type="entry name" value="ATP-DEPENDENT DNA HELICASE HOMOLOG RECG, CHLOROPLASTIC"/>
    <property type="match status" value="1"/>
</dbReference>
<dbReference type="InterPro" id="IPR014001">
    <property type="entry name" value="Helicase_ATP-bd"/>
</dbReference>
<dbReference type="PANTHER" id="PTHR47964:SF1">
    <property type="entry name" value="ATP-DEPENDENT DNA HELICASE HOMOLOG RECG, CHLOROPLASTIC"/>
    <property type="match status" value="1"/>
</dbReference>
<dbReference type="SMART" id="SM00487">
    <property type="entry name" value="DEXDc"/>
    <property type="match status" value="1"/>
</dbReference>
<dbReference type="STRING" id="1208920.CONE_0744"/>
<dbReference type="EMBL" id="CP003805">
    <property type="protein sequence ID" value="AGF48479.1"/>
    <property type="molecule type" value="Genomic_DNA"/>
</dbReference>
<dbReference type="HOGENOM" id="CLU_005122_0_3_4"/>
<dbReference type="Pfam" id="PF03461">
    <property type="entry name" value="TRCF"/>
    <property type="match status" value="1"/>
</dbReference>
<evidence type="ECO:0000259" key="15">
    <source>
        <dbReference type="PROSITE" id="PS51194"/>
    </source>
</evidence>
<dbReference type="Pfam" id="PF17757">
    <property type="entry name" value="UvrB_inter"/>
    <property type="match status" value="1"/>
</dbReference>
<dbReference type="InterPro" id="IPR037235">
    <property type="entry name" value="TRCF-like_C_D7"/>
</dbReference>
<evidence type="ECO:0000256" key="5">
    <source>
        <dbReference type="ARBA" id="ARBA00022801"/>
    </source>
</evidence>
<dbReference type="eggNOG" id="COG1197">
    <property type="taxonomic scope" value="Bacteria"/>
</dbReference>
<keyword evidence="5 13" id="KW-0378">Hydrolase</keyword>
<dbReference type="CDD" id="cd17991">
    <property type="entry name" value="DEXHc_TRCF"/>
    <property type="match status" value="1"/>
</dbReference>
<evidence type="ECO:0000256" key="13">
    <source>
        <dbReference type="HAMAP-Rule" id="MF_00969"/>
    </source>
</evidence>
<dbReference type="InterPro" id="IPR036101">
    <property type="entry name" value="CarD-like/TRCF_RID_sf"/>
</dbReference>
<dbReference type="HAMAP" id="MF_00969">
    <property type="entry name" value="TRCF"/>
    <property type="match status" value="1"/>
</dbReference>
<keyword evidence="4 13" id="KW-0227">DNA damage</keyword>
<evidence type="ECO:0000256" key="12">
    <source>
        <dbReference type="ARBA" id="ARBA00070128"/>
    </source>
</evidence>
<feature type="domain" description="Helicase C-terminal" evidence="15">
    <location>
        <begin position="809"/>
        <end position="963"/>
    </location>
</feature>
<name>M1LZD7_9PROT</name>
<comment type="subcellular location">
    <subcellularLocation>
        <location evidence="1 13">Cytoplasm</location>
    </subcellularLocation>
</comment>
<dbReference type="GO" id="GO:0000716">
    <property type="term" value="P:transcription-coupled nucleotide-excision repair, DNA damage recognition"/>
    <property type="evidence" value="ECO:0007669"/>
    <property type="project" value="UniProtKB-UniRule"/>
</dbReference>
<keyword evidence="2 13" id="KW-0963">Cytoplasm</keyword>
<dbReference type="InterPro" id="IPR001650">
    <property type="entry name" value="Helicase_C-like"/>
</dbReference>
<keyword evidence="6" id="KW-0347">Helicase</keyword>
<dbReference type="InterPro" id="IPR047112">
    <property type="entry name" value="RecG/Mfd"/>
</dbReference>
<dbReference type="GO" id="GO:0016787">
    <property type="term" value="F:hydrolase activity"/>
    <property type="evidence" value="ECO:0007669"/>
    <property type="project" value="UniProtKB-KW"/>
</dbReference>
<feature type="domain" description="Helicase ATP-binding" evidence="14">
    <location>
        <begin position="627"/>
        <end position="788"/>
    </location>
</feature>
<dbReference type="NCBIfam" id="TIGR00580">
    <property type="entry name" value="mfd"/>
    <property type="match status" value="1"/>
</dbReference>
<dbReference type="SUPFAM" id="SSF143517">
    <property type="entry name" value="TRCF domain-like"/>
    <property type="match status" value="1"/>
</dbReference>
<dbReference type="InterPro" id="IPR003711">
    <property type="entry name" value="CarD-like/TRCF_RID"/>
</dbReference>
<keyword evidence="9 13" id="KW-0234">DNA repair</keyword>
<evidence type="ECO:0000256" key="8">
    <source>
        <dbReference type="ARBA" id="ARBA00023125"/>
    </source>
</evidence>
<dbReference type="GO" id="GO:0003684">
    <property type="term" value="F:damaged DNA binding"/>
    <property type="evidence" value="ECO:0007669"/>
    <property type="project" value="InterPro"/>
</dbReference>
<dbReference type="GO" id="GO:0005737">
    <property type="term" value="C:cytoplasm"/>
    <property type="evidence" value="ECO:0007669"/>
    <property type="project" value="UniProtKB-SubCell"/>
</dbReference>
<evidence type="ECO:0000259" key="14">
    <source>
        <dbReference type="PROSITE" id="PS51192"/>
    </source>
</evidence>
<comment type="function">
    <text evidence="13">Couples transcription and DNA repair by recognizing RNA polymerase (RNAP) stalled at DNA lesions. Mediates ATP-dependent release of RNAP and its truncated transcript from the DNA, and recruitment of nucleotide excision repair machinery to the damaged site.</text>
</comment>
<keyword evidence="8 13" id="KW-0238">DNA-binding</keyword>
<evidence type="ECO:0000256" key="7">
    <source>
        <dbReference type="ARBA" id="ARBA00022840"/>
    </source>
</evidence>
<evidence type="ECO:0000256" key="3">
    <source>
        <dbReference type="ARBA" id="ARBA00022741"/>
    </source>
</evidence>
<dbReference type="Gene3D" id="3.90.1150.50">
    <property type="entry name" value="Transcription-repair-coupling factor, D7 domain"/>
    <property type="match status" value="1"/>
</dbReference>
<dbReference type="GO" id="GO:0005524">
    <property type="term" value="F:ATP binding"/>
    <property type="evidence" value="ECO:0007669"/>
    <property type="project" value="UniProtKB-UniRule"/>
</dbReference>
<dbReference type="EC" id="3.6.4.-" evidence="13"/>
<dbReference type="InterPro" id="IPR005118">
    <property type="entry name" value="TRCF_C"/>
</dbReference>
<evidence type="ECO:0000256" key="1">
    <source>
        <dbReference type="ARBA" id="ARBA00004496"/>
    </source>
</evidence>